<dbReference type="InterPro" id="IPR050723">
    <property type="entry name" value="CFA/CMAS"/>
</dbReference>
<sequence>MTETTRLSRTDQAPATREARVYACTVRHVRREPIRNDFTYPTTMWLVDLDRLPRIPRALRMLAEFRAADHSGDPALSLRRNVDDYLESQGIDLDGGRVLMLTAPRSFGHVFNPLTVYWCRGRDGGPVCVIAEVHNTYGGRHRYLLRPDEAGFAATDKDFYVSPFFPVAGGYRMSLPEPGDGLALTIRYDPPGAPPFTAVLRGHANPAAGTTRTLLREALRRPCPTLLTSARIRVQGIKLFLRGLPIVPRFSTADRLARLYREFTDGRELPVSVRAWDGSQAGPAGPPMLVLNSPRALRRILWAPNELGLAQAYVTGELDVEGDAAEGLRRVWATADPHARPPHNRVLHAARLLTEAARLGVLGRRPTAPATQAQAQVNGGLHTLARDRAAIAHHYDLSNDFYALLLDESMAYSSACWTSEEPGYTLADAQRDKLDLICRKLRLEPGMRLLDVGCGWGGLLMYAAEHYGVHGVGLTLSREQAAFIAQRVERRGLADRVEVRVQHFPEFCEPRAFDAVASIEMGEHVGAEAYPAYTRMVHTSLKSGGRALIQQMSRAHDAAPGGGPFIEAFIAPDLCMRPVEESVAQWRAAGFALLDRESLRSHYVRTVGAWRATLDEAWQKAVDLVGEETARVWRLYLAGAQLAFEQGRMGVDQILLTKGEQ</sequence>
<evidence type="ECO:0000256" key="5">
    <source>
        <dbReference type="ARBA" id="ARBA00023098"/>
    </source>
</evidence>
<comment type="similarity">
    <text evidence="1">Belongs to the CFA/CMAS family.</text>
</comment>
<dbReference type="Pfam" id="PF07103">
    <property type="entry name" value="DUF1365"/>
    <property type="match status" value="1"/>
</dbReference>
<dbReference type="InterPro" id="IPR010775">
    <property type="entry name" value="DUF1365"/>
</dbReference>
<evidence type="ECO:0000256" key="2">
    <source>
        <dbReference type="ARBA" id="ARBA00022603"/>
    </source>
</evidence>
<dbReference type="CDD" id="cd02440">
    <property type="entry name" value="AdoMet_MTases"/>
    <property type="match status" value="1"/>
</dbReference>
<keyword evidence="5" id="KW-0443">Lipid metabolism</keyword>
<keyword evidence="2" id="KW-0489">Methyltransferase</keyword>
<dbReference type="PANTHER" id="PTHR43667:SF1">
    <property type="entry name" value="CYCLOPROPANE-FATTY-ACYL-PHOSPHOLIPID SYNTHASE"/>
    <property type="match status" value="1"/>
</dbReference>
<dbReference type="InterPro" id="IPR029063">
    <property type="entry name" value="SAM-dependent_MTases_sf"/>
</dbReference>
<name>A0A941EQP1_9ACTN</name>
<protein>
    <submittedName>
        <fullName evidence="6">DUF1365 family protein</fullName>
    </submittedName>
</protein>
<evidence type="ECO:0000313" key="6">
    <source>
        <dbReference type="EMBL" id="MBR7835606.1"/>
    </source>
</evidence>
<dbReference type="GO" id="GO:0032259">
    <property type="term" value="P:methylation"/>
    <property type="evidence" value="ECO:0007669"/>
    <property type="project" value="UniProtKB-KW"/>
</dbReference>
<gene>
    <name evidence="6" type="ORF">KDL01_20190</name>
</gene>
<dbReference type="PANTHER" id="PTHR43667">
    <property type="entry name" value="CYCLOPROPANE-FATTY-ACYL-PHOSPHOLIPID SYNTHASE"/>
    <property type="match status" value="1"/>
</dbReference>
<dbReference type="SUPFAM" id="SSF53335">
    <property type="entry name" value="S-adenosyl-L-methionine-dependent methyltransferases"/>
    <property type="match status" value="1"/>
</dbReference>
<evidence type="ECO:0000256" key="4">
    <source>
        <dbReference type="ARBA" id="ARBA00022691"/>
    </source>
</evidence>
<dbReference type="RefSeq" id="WP_212530098.1">
    <property type="nucleotide sequence ID" value="NZ_JAGSOG010000102.1"/>
</dbReference>
<keyword evidence="7" id="KW-1185">Reference proteome</keyword>
<organism evidence="6 7">
    <name type="scientific">Actinospica durhamensis</name>
    <dbReference type="NCBI Taxonomy" id="1508375"/>
    <lineage>
        <taxon>Bacteria</taxon>
        <taxon>Bacillati</taxon>
        <taxon>Actinomycetota</taxon>
        <taxon>Actinomycetes</taxon>
        <taxon>Catenulisporales</taxon>
        <taxon>Actinospicaceae</taxon>
        <taxon>Actinospica</taxon>
    </lineage>
</organism>
<evidence type="ECO:0000256" key="3">
    <source>
        <dbReference type="ARBA" id="ARBA00022679"/>
    </source>
</evidence>
<accession>A0A941EQP1</accession>
<keyword evidence="4" id="KW-0949">S-adenosyl-L-methionine</keyword>
<dbReference type="Gene3D" id="3.40.50.150">
    <property type="entry name" value="Vaccinia Virus protein VP39"/>
    <property type="match status" value="1"/>
</dbReference>
<dbReference type="EMBL" id="JAGSOG010000102">
    <property type="protein sequence ID" value="MBR7835606.1"/>
    <property type="molecule type" value="Genomic_DNA"/>
</dbReference>
<evidence type="ECO:0000256" key="1">
    <source>
        <dbReference type="ARBA" id="ARBA00010815"/>
    </source>
</evidence>
<reference evidence="6" key="1">
    <citation type="submission" date="2021-04" db="EMBL/GenBank/DDBJ databases">
        <title>Genome based classification of Actinospica acidithermotolerans sp. nov., an actinobacterium isolated from an Indonesian hot spring.</title>
        <authorList>
            <person name="Kusuma A.B."/>
            <person name="Putra K.E."/>
            <person name="Nafisah S."/>
            <person name="Loh J."/>
            <person name="Nouioui I."/>
            <person name="Goodfellow M."/>
        </authorList>
    </citation>
    <scope>NUCLEOTIDE SEQUENCE</scope>
    <source>
        <strain evidence="6">CSCA 57</strain>
    </source>
</reference>
<comment type="caution">
    <text evidence="6">The sequence shown here is derived from an EMBL/GenBank/DDBJ whole genome shotgun (WGS) entry which is preliminary data.</text>
</comment>
<dbReference type="GO" id="GO:0008168">
    <property type="term" value="F:methyltransferase activity"/>
    <property type="evidence" value="ECO:0007669"/>
    <property type="project" value="UniProtKB-KW"/>
</dbReference>
<dbReference type="Pfam" id="PF02353">
    <property type="entry name" value="CMAS"/>
    <property type="match status" value="1"/>
</dbReference>
<keyword evidence="3" id="KW-0808">Transferase</keyword>
<dbReference type="AlphaFoldDB" id="A0A941EQP1"/>
<proteinExistence type="inferred from homology"/>
<dbReference type="GO" id="GO:0006629">
    <property type="term" value="P:lipid metabolic process"/>
    <property type="evidence" value="ECO:0007669"/>
    <property type="project" value="UniProtKB-KW"/>
</dbReference>
<evidence type="ECO:0000313" key="7">
    <source>
        <dbReference type="Proteomes" id="UP000675781"/>
    </source>
</evidence>
<dbReference type="Proteomes" id="UP000675781">
    <property type="component" value="Unassembled WGS sequence"/>
</dbReference>